<feature type="region of interest" description="Disordered" evidence="1">
    <location>
        <begin position="1"/>
        <end position="30"/>
    </location>
</feature>
<organism evidence="2">
    <name type="scientific">Arundo donax</name>
    <name type="common">Giant reed</name>
    <name type="synonym">Donax arundinaceus</name>
    <dbReference type="NCBI Taxonomy" id="35708"/>
    <lineage>
        <taxon>Eukaryota</taxon>
        <taxon>Viridiplantae</taxon>
        <taxon>Streptophyta</taxon>
        <taxon>Embryophyta</taxon>
        <taxon>Tracheophyta</taxon>
        <taxon>Spermatophyta</taxon>
        <taxon>Magnoliopsida</taxon>
        <taxon>Liliopsida</taxon>
        <taxon>Poales</taxon>
        <taxon>Poaceae</taxon>
        <taxon>PACMAD clade</taxon>
        <taxon>Arundinoideae</taxon>
        <taxon>Arundineae</taxon>
        <taxon>Arundo</taxon>
    </lineage>
</organism>
<protein>
    <submittedName>
        <fullName evidence="2">Uncharacterized protein</fullName>
    </submittedName>
</protein>
<accession>A0A0A8Y8I6</accession>
<evidence type="ECO:0000256" key="1">
    <source>
        <dbReference type="SAM" id="MobiDB-lite"/>
    </source>
</evidence>
<reference evidence="2" key="2">
    <citation type="journal article" date="2015" name="Data Brief">
        <title>Shoot transcriptome of the giant reed, Arundo donax.</title>
        <authorList>
            <person name="Barrero R.A."/>
            <person name="Guerrero F.D."/>
            <person name="Moolhuijzen P."/>
            <person name="Goolsby J.A."/>
            <person name="Tidwell J."/>
            <person name="Bellgard S.E."/>
            <person name="Bellgard M.I."/>
        </authorList>
    </citation>
    <scope>NUCLEOTIDE SEQUENCE</scope>
    <source>
        <tissue evidence="2">Shoot tissue taken approximately 20 cm above the soil surface</tissue>
    </source>
</reference>
<name>A0A0A8Y8I6_ARUDO</name>
<sequence length="56" mass="5434">MNSKISPFPSPSLLPLATSGAARESAAATADAAHGLLVGEHGRAARGAPGPAAAER</sequence>
<evidence type="ECO:0000313" key="2">
    <source>
        <dbReference type="EMBL" id="JAD20077.1"/>
    </source>
</evidence>
<dbReference type="EMBL" id="GBRH01277818">
    <property type="protein sequence ID" value="JAD20077.1"/>
    <property type="molecule type" value="Transcribed_RNA"/>
</dbReference>
<dbReference type="AlphaFoldDB" id="A0A0A8Y8I6"/>
<proteinExistence type="predicted"/>
<reference evidence="2" key="1">
    <citation type="submission" date="2014-09" db="EMBL/GenBank/DDBJ databases">
        <authorList>
            <person name="Magalhaes I.L.F."/>
            <person name="Oliveira U."/>
            <person name="Santos F.R."/>
            <person name="Vidigal T.H.D.A."/>
            <person name="Brescovit A.D."/>
            <person name="Santos A.J."/>
        </authorList>
    </citation>
    <scope>NUCLEOTIDE SEQUENCE</scope>
    <source>
        <tissue evidence="2">Shoot tissue taken approximately 20 cm above the soil surface</tissue>
    </source>
</reference>
<feature type="compositionally biased region" description="Low complexity" evidence="1">
    <location>
        <begin position="11"/>
        <end position="30"/>
    </location>
</feature>